<feature type="chain" id="PRO_5022712728" evidence="2">
    <location>
        <begin position="23"/>
        <end position="157"/>
    </location>
</feature>
<feature type="compositionally biased region" description="Low complexity" evidence="1">
    <location>
        <begin position="91"/>
        <end position="115"/>
    </location>
</feature>
<name>A0A5B0MKX3_PUCGR</name>
<proteinExistence type="predicted"/>
<reference evidence="3 4" key="1">
    <citation type="submission" date="2019-05" db="EMBL/GenBank/DDBJ databases">
        <title>Emergence of the Ug99 lineage of the wheat stem rust pathogen through somatic hybridization.</title>
        <authorList>
            <person name="Li F."/>
            <person name="Upadhyaya N.M."/>
            <person name="Sperschneider J."/>
            <person name="Matny O."/>
            <person name="Nguyen-Phuc H."/>
            <person name="Mago R."/>
            <person name="Raley C."/>
            <person name="Miller M.E."/>
            <person name="Silverstein K.A.T."/>
            <person name="Henningsen E."/>
            <person name="Hirsch C.D."/>
            <person name="Visser B."/>
            <person name="Pretorius Z.A."/>
            <person name="Steffenson B.J."/>
            <person name="Schwessinger B."/>
            <person name="Dodds P.N."/>
            <person name="Figueroa M."/>
        </authorList>
    </citation>
    <scope>NUCLEOTIDE SEQUENCE [LARGE SCALE GENOMIC DNA]</scope>
    <source>
        <strain evidence="3">21-0</strain>
    </source>
</reference>
<gene>
    <name evidence="3" type="ORF">PGT21_001552</name>
</gene>
<keyword evidence="4" id="KW-1185">Reference proteome</keyword>
<evidence type="ECO:0000256" key="1">
    <source>
        <dbReference type="SAM" id="MobiDB-lite"/>
    </source>
</evidence>
<comment type="caution">
    <text evidence="3">The sequence shown here is derived from an EMBL/GenBank/DDBJ whole genome shotgun (WGS) entry which is preliminary data.</text>
</comment>
<evidence type="ECO:0000256" key="2">
    <source>
        <dbReference type="SAM" id="SignalP"/>
    </source>
</evidence>
<organism evidence="3 4">
    <name type="scientific">Puccinia graminis f. sp. tritici</name>
    <dbReference type="NCBI Taxonomy" id="56615"/>
    <lineage>
        <taxon>Eukaryota</taxon>
        <taxon>Fungi</taxon>
        <taxon>Dikarya</taxon>
        <taxon>Basidiomycota</taxon>
        <taxon>Pucciniomycotina</taxon>
        <taxon>Pucciniomycetes</taxon>
        <taxon>Pucciniales</taxon>
        <taxon>Pucciniaceae</taxon>
        <taxon>Puccinia</taxon>
    </lineage>
</organism>
<dbReference type="OrthoDB" id="2505081at2759"/>
<evidence type="ECO:0000313" key="3">
    <source>
        <dbReference type="EMBL" id="KAA1077272.1"/>
    </source>
</evidence>
<dbReference type="EMBL" id="VSWC01000144">
    <property type="protein sequence ID" value="KAA1077272.1"/>
    <property type="molecule type" value="Genomic_DNA"/>
</dbReference>
<dbReference type="OMA" id="ICLGSTW"/>
<protein>
    <submittedName>
        <fullName evidence="3">Uncharacterized protein</fullName>
    </submittedName>
</protein>
<sequence>MRFTDTVPLLLVLLLTIASYIAQRSSGPIGVGDDPDMDMEGMLIDDGPNNATNSPASAYPALTFTSALELQPPHPISTVTTSPVTIPPATPSSTSIPRSNGTNGTSPSLTSSGTSQVVATQTGLPPVPRTSGAGKLDRSFYELIGLLICLGSLWGID</sequence>
<feature type="signal peptide" evidence="2">
    <location>
        <begin position="1"/>
        <end position="22"/>
    </location>
</feature>
<keyword evidence="2" id="KW-0732">Signal</keyword>
<dbReference type="AlphaFoldDB" id="A0A5B0MKX3"/>
<accession>A0A5B0MKX3</accession>
<feature type="region of interest" description="Disordered" evidence="1">
    <location>
        <begin position="78"/>
        <end position="132"/>
    </location>
</feature>
<evidence type="ECO:0000313" key="4">
    <source>
        <dbReference type="Proteomes" id="UP000324748"/>
    </source>
</evidence>
<dbReference type="Proteomes" id="UP000324748">
    <property type="component" value="Unassembled WGS sequence"/>
</dbReference>